<dbReference type="Proteomes" id="UP000593576">
    <property type="component" value="Unassembled WGS sequence"/>
</dbReference>
<reference evidence="1 2" key="1">
    <citation type="journal article" date="2019" name="Genome Biol. Evol.">
        <title>Insights into the evolution of the New World diploid cottons (Gossypium, subgenus Houzingenia) based on genome sequencing.</title>
        <authorList>
            <person name="Grover C.E."/>
            <person name="Arick M.A. 2nd"/>
            <person name="Thrash A."/>
            <person name="Conover J.L."/>
            <person name="Sanders W.S."/>
            <person name="Peterson D.G."/>
            <person name="Frelichowski J.E."/>
            <person name="Scheffler J.A."/>
            <person name="Scheffler B.E."/>
            <person name="Wendel J.F."/>
        </authorList>
    </citation>
    <scope>NUCLEOTIDE SEQUENCE [LARGE SCALE GENOMIC DNA]</scope>
    <source>
        <strain evidence="1">1</strain>
        <tissue evidence="1">Leaf</tissue>
    </source>
</reference>
<sequence>MSAKHVKQIKTIQAEQVIREKTLLEKAESLFRTEATERKAHLIVEEKERFMKLTKIREAKFMDMIDAHEKKYRALLNECMAKGMSSKYKAFHSKHNKLNFRVADLMIKPSVRMMMNE</sequence>
<proteinExistence type="predicted"/>
<evidence type="ECO:0000313" key="1">
    <source>
        <dbReference type="EMBL" id="MBA0850776.1"/>
    </source>
</evidence>
<evidence type="ECO:0000313" key="2">
    <source>
        <dbReference type="Proteomes" id="UP000593576"/>
    </source>
</evidence>
<feature type="non-terminal residue" evidence="1">
    <location>
        <position position="1"/>
    </location>
</feature>
<comment type="caution">
    <text evidence="1">The sequence shown here is derived from an EMBL/GenBank/DDBJ whole genome shotgun (WGS) entry which is preliminary data.</text>
</comment>
<dbReference type="OrthoDB" id="1001157at2759"/>
<dbReference type="AlphaFoldDB" id="A0A7J9KWR0"/>
<name>A0A7J9KWR0_GOSSC</name>
<protein>
    <submittedName>
        <fullName evidence="1">Uncharacterized protein</fullName>
    </submittedName>
</protein>
<accession>A0A7J9KWR0</accession>
<keyword evidence="2" id="KW-1185">Reference proteome</keyword>
<organism evidence="1 2">
    <name type="scientific">Gossypium schwendimanii</name>
    <name type="common">Cotton</name>
    <dbReference type="NCBI Taxonomy" id="34291"/>
    <lineage>
        <taxon>Eukaryota</taxon>
        <taxon>Viridiplantae</taxon>
        <taxon>Streptophyta</taxon>
        <taxon>Embryophyta</taxon>
        <taxon>Tracheophyta</taxon>
        <taxon>Spermatophyta</taxon>
        <taxon>Magnoliopsida</taxon>
        <taxon>eudicotyledons</taxon>
        <taxon>Gunneridae</taxon>
        <taxon>Pentapetalae</taxon>
        <taxon>rosids</taxon>
        <taxon>malvids</taxon>
        <taxon>Malvales</taxon>
        <taxon>Malvaceae</taxon>
        <taxon>Malvoideae</taxon>
        <taxon>Gossypium</taxon>
    </lineage>
</organism>
<gene>
    <name evidence="1" type="ORF">Goshw_006593</name>
</gene>
<dbReference type="EMBL" id="JABFAF010000003">
    <property type="protein sequence ID" value="MBA0850776.1"/>
    <property type="molecule type" value="Genomic_DNA"/>
</dbReference>